<proteinExistence type="predicted"/>
<gene>
    <name evidence="1" type="ORF">QR680_009818</name>
</gene>
<keyword evidence="2" id="KW-1185">Reference proteome</keyword>
<dbReference type="AlphaFoldDB" id="A0AA39IP64"/>
<dbReference type="Proteomes" id="UP001175271">
    <property type="component" value="Unassembled WGS sequence"/>
</dbReference>
<evidence type="ECO:0000313" key="2">
    <source>
        <dbReference type="Proteomes" id="UP001175271"/>
    </source>
</evidence>
<accession>A0AA39IP64</accession>
<name>A0AA39IP64_9BILA</name>
<protein>
    <submittedName>
        <fullName evidence="1">Uncharacterized protein</fullName>
    </submittedName>
</protein>
<comment type="caution">
    <text evidence="1">The sequence shown here is derived from an EMBL/GenBank/DDBJ whole genome shotgun (WGS) entry which is preliminary data.</text>
</comment>
<reference evidence="1" key="1">
    <citation type="submission" date="2023-06" db="EMBL/GenBank/DDBJ databases">
        <title>Genomic analysis of the entomopathogenic nematode Steinernema hermaphroditum.</title>
        <authorList>
            <person name="Schwarz E.M."/>
            <person name="Heppert J.K."/>
            <person name="Baniya A."/>
            <person name="Schwartz H.T."/>
            <person name="Tan C.-H."/>
            <person name="Antoshechkin I."/>
            <person name="Sternberg P.W."/>
            <person name="Goodrich-Blair H."/>
            <person name="Dillman A.R."/>
        </authorList>
    </citation>
    <scope>NUCLEOTIDE SEQUENCE</scope>
    <source>
        <strain evidence="1">PS9179</strain>
        <tissue evidence="1">Whole animal</tissue>
    </source>
</reference>
<organism evidence="1 2">
    <name type="scientific">Steinernema hermaphroditum</name>
    <dbReference type="NCBI Taxonomy" id="289476"/>
    <lineage>
        <taxon>Eukaryota</taxon>
        <taxon>Metazoa</taxon>
        <taxon>Ecdysozoa</taxon>
        <taxon>Nematoda</taxon>
        <taxon>Chromadorea</taxon>
        <taxon>Rhabditida</taxon>
        <taxon>Tylenchina</taxon>
        <taxon>Panagrolaimomorpha</taxon>
        <taxon>Strongyloidoidea</taxon>
        <taxon>Steinernematidae</taxon>
        <taxon>Steinernema</taxon>
    </lineage>
</organism>
<sequence length="245" mass="28306">MACLLRKCGEKAVRRLIELVEDKECLHRNLPKKASDLCGDARDQWFDVFQILHCENPNATEELAYKAWRNMWHGFMQRTGAKWEKGGQLNFLSRARLDYRAKKFDKFARGFTPMARLKVREALREDEEIATKRSRPSTTEEVDVVGDDDAHFALPQMGHYGQPPPHFRARSTSTQVKMEPSKMPFACPPGPRRLSPEEMKAEPIESLVENILFAMGQLSGDFNRGMHYLQMQLDELRQRLSAPQQ</sequence>
<evidence type="ECO:0000313" key="1">
    <source>
        <dbReference type="EMBL" id="KAK0426639.1"/>
    </source>
</evidence>
<dbReference type="EMBL" id="JAUCMV010000001">
    <property type="protein sequence ID" value="KAK0426639.1"/>
    <property type="molecule type" value="Genomic_DNA"/>
</dbReference>